<dbReference type="EMBL" id="CAXAQS010000703">
    <property type="protein sequence ID" value="CAK9252790.1"/>
    <property type="molecule type" value="Genomic_DNA"/>
</dbReference>
<evidence type="ECO:0000313" key="1">
    <source>
        <dbReference type="EMBL" id="CAK9252790.1"/>
    </source>
</evidence>
<gene>
    <name evidence="1" type="ORF">CSSPJE1EN1_LOCUS28168</name>
</gene>
<name>A0ABP0VH56_9BRYO</name>
<keyword evidence="2" id="KW-1185">Reference proteome</keyword>
<sequence>MRPLGGGGGGGGGIPLPLILSAVKRSDNSLSVIHLIVKTSSCLFYAFYLQRYLFVKPIVELLRSVRLMEGIVVRIADRIVVRIADRIVEQSYAAPHGVDDSLIME</sequence>
<protein>
    <submittedName>
        <fullName evidence="1">Uncharacterized protein</fullName>
    </submittedName>
</protein>
<comment type="caution">
    <text evidence="1">The sequence shown here is derived from an EMBL/GenBank/DDBJ whole genome shotgun (WGS) entry which is preliminary data.</text>
</comment>
<organism evidence="1 2">
    <name type="scientific">Sphagnum jensenii</name>
    <dbReference type="NCBI Taxonomy" id="128206"/>
    <lineage>
        <taxon>Eukaryota</taxon>
        <taxon>Viridiplantae</taxon>
        <taxon>Streptophyta</taxon>
        <taxon>Embryophyta</taxon>
        <taxon>Bryophyta</taxon>
        <taxon>Sphagnophytina</taxon>
        <taxon>Sphagnopsida</taxon>
        <taxon>Sphagnales</taxon>
        <taxon>Sphagnaceae</taxon>
        <taxon>Sphagnum</taxon>
    </lineage>
</organism>
<accession>A0ABP0VH56</accession>
<proteinExistence type="predicted"/>
<reference evidence="1" key="1">
    <citation type="submission" date="2024-02" db="EMBL/GenBank/DDBJ databases">
        <authorList>
            <consortium name="ELIXIR-Norway"/>
            <consortium name="Elixir Norway"/>
        </authorList>
    </citation>
    <scope>NUCLEOTIDE SEQUENCE</scope>
</reference>
<evidence type="ECO:0000313" key="2">
    <source>
        <dbReference type="Proteomes" id="UP001497444"/>
    </source>
</evidence>
<dbReference type="Proteomes" id="UP001497444">
    <property type="component" value="Unassembled WGS sequence"/>
</dbReference>